<evidence type="ECO:0008006" key="5">
    <source>
        <dbReference type="Google" id="ProtNLM"/>
    </source>
</evidence>
<evidence type="ECO:0000313" key="4">
    <source>
        <dbReference type="Proteomes" id="UP000313359"/>
    </source>
</evidence>
<dbReference type="CDD" id="cd12087">
    <property type="entry name" value="TM_EGFR-like"/>
    <property type="match status" value="1"/>
</dbReference>
<gene>
    <name evidence="3" type="ORF">L227DRAFT_614331</name>
</gene>
<keyword evidence="2" id="KW-0472">Membrane</keyword>
<keyword evidence="4" id="KW-1185">Reference proteome</keyword>
<feature type="region of interest" description="Disordered" evidence="1">
    <location>
        <begin position="137"/>
        <end position="176"/>
    </location>
</feature>
<feature type="compositionally biased region" description="Low complexity" evidence="1">
    <location>
        <begin position="145"/>
        <end position="173"/>
    </location>
</feature>
<dbReference type="EMBL" id="ML122286">
    <property type="protein sequence ID" value="RPD56712.1"/>
    <property type="molecule type" value="Genomic_DNA"/>
</dbReference>
<keyword evidence="2" id="KW-0812">Transmembrane</keyword>
<feature type="transmembrane region" description="Helical" evidence="2">
    <location>
        <begin position="180"/>
        <end position="203"/>
    </location>
</feature>
<evidence type="ECO:0000313" key="3">
    <source>
        <dbReference type="EMBL" id="RPD56712.1"/>
    </source>
</evidence>
<protein>
    <recommendedName>
        <fullName evidence="5">Mid2 domain-containing protein</fullName>
    </recommendedName>
</protein>
<sequence>MSSSESWVVFISNDKALNYSALDWMPYGNNYCTQTPGASVSLTYEYDIAYVWGSYHPANKLPAVSATQDGQAARILPPNPIPNNTNPNSSLQWLVVFTQDGLKNHTLEIVADGASAATPFCLWRIDVTAPVRQQSNFAEASPVGSNATTSSSSTLSATSTVPSSTSPPSHASSRGPSTGALVGGVIGAVSLTLLICGTLFFWYRRQHKHRYAPTDLDDDVLQVYARALLCGLSSFLESSHNASRPNQGGSKLARQ</sequence>
<dbReference type="AlphaFoldDB" id="A0A5C2S074"/>
<dbReference type="Proteomes" id="UP000313359">
    <property type="component" value="Unassembled WGS sequence"/>
</dbReference>
<proteinExistence type="predicted"/>
<dbReference type="OrthoDB" id="2756057at2759"/>
<reference evidence="3" key="1">
    <citation type="journal article" date="2018" name="Genome Biol. Evol.">
        <title>Genomics and development of Lentinus tigrinus, a white-rot wood-decaying mushroom with dimorphic fruiting bodies.</title>
        <authorList>
            <person name="Wu B."/>
            <person name="Xu Z."/>
            <person name="Knudson A."/>
            <person name="Carlson A."/>
            <person name="Chen N."/>
            <person name="Kovaka S."/>
            <person name="LaButti K."/>
            <person name="Lipzen A."/>
            <person name="Pennachio C."/>
            <person name="Riley R."/>
            <person name="Schakwitz W."/>
            <person name="Umezawa K."/>
            <person name="Ohm R.A."/>
            <person name="Grigoriev I.V."/>
            <person name="Nagy L.G."/>
            <person name="Gibbons J."/>
            <person name="Hibbett D."/>
        </authorList>
    </citation>
    <scope>NUCLEOTIDE SEQUENCE [LARGE SCALE GENOMIC DNA]</scope>
    <source>
        <strain evidence="3">ALCF2SS1-6</strain>
    </source>
</reference>
<evidence type="ECO:0000256" key="2">
    <source>
        <dbReference type="SAM" id="Phobius"/>
    </source>
</evidence>
<evidence type="ECO:0000256" key="1">
    <source>
        <dbReference type="SAM" id="MobiDB-lite"/>
    </source>
</evidence>
<accession>A0A5C2S074</accession>
<organism evidence="3 4">
    <name type="scientific">Lentinus tigrinus ALCF2SS1-6</name>
    <dbReference type="NCBI Taxonomy" id="1328759"/>
    <lineage>
        <taxon>Eukaryota</taxon>
        <taxon>Fungi</taxon>
        <taxon>Dikarya</taxon>
        <taxon>Basidiomycota</taxon>
        <taxon>Agaricomycotina</taxon>
        <taxon>Agaricomycetes</taxon>
        <taxon>Polyporales</taxon>
        <taxon>Polyporaceae</taxon>
        <taxon>Lentinus</taxon>
    </lineage>
</organism>
<name>A0A5C2S074_9APHY</name>
<keyword evidence="2" id="KW-1133">Transmembrane helix</keyword>